<evidence type="ECO:0000259" key="2">
    <source>
        <dbReference type="Pfam" id="PF13358"/>
    </source>
</evidence>
<dbReference type="GeneTree" id="ENSGT01150000286914"/>
<sequence length="394" mass="45252">MKSKEHTRQVRDKVIQKFKAGLGYKKISRALNIPRSTVQAIIQKWKEYGTTVNLPRQGRPPKLTGRTRRVLIRNAAKSPMVTLDELQRSTAQVGESVHRTTISCALHKVGLYGRVARRKPLLTENHKKSRLQFATSHVGDTANMWKKVLWSDETKMELLGQNAKRYVWRKTNTAHHSEHTIPTVKYGGGSIMLWGCFSSAGTGKLVRVDGKMDGAKYRAILEENLLESAKDLRLGRRFTFQQDNEPKHKARATMEWFKTKHIHVLEWPSQSPDLNPIENLWQDLKTAVHKRCPSNLTELELFCKEEWARISVSRCAKLVETYPKRLAAVIAAKGGSTKYCLRGLNNYAHPTVQLFICKKMFGIMYDFCSTSHVHTTLYWSFTWNSNKIDSCLWL</sequence>
<dbReference type="InterPro" id="IPR036397">
    <property type="entry name" value="RNaseH_sf"/>
</dbReference>
<dbReference type="OMA" id="INHTRRY"/>
<feature type="domain" description="Tc1-like transposase DDE" evidence="2">
    <location>
        <begin position="148"/>
        <end position="299"/>
    </location>
</feature>
<dbReference type="Pfam" id="PF13358">
    <property type="entry name" value="DDE_3"/>
    <property type="match status" value="1"/>
</dbReference>
<dbReference type="AlphaFoldDB" id="A0A669B9C4"/>
<feature type="domain" description="Transposase Tc1-like" evidence="1">
    <location>
        <begin position="68"/>
        <end position="138"/>
    </location>
</feature>
<dbReference type="Pfam" id="PF25787">
    <property type="entry name" value="HTH_SB"/>
    <property type="match status" value="1"/>
</dbReference>
<keyword evidence="5" id="KW-1185">Reference proteome</keyword>
<dbReference type="InterPro" id="IPR009057">
    <property type="entry name" value="Homeodomain-like_sf"/>
</dbReference>
<evidence type="ECO:0000313" key="5">
    <source>
        <dbReference type="Proteomes" id="UP000005207"/>
    </source>
</evidence>
<dbReference type="Gene3D" id="1.10.10.10">
    <property type="entry name" value="Winged helix-like DNA-binding domain superfamily/Winged helix DNA-binding domain"/>
    <property type="match status" value="1"/>
</dbReference>
<dbReference type="Proteomes" id="UP000005207">
    <property type="component" value="Linkage group LG23"/>
</dbReference>
<dbReference type="InterPro" id="IPR002492">
    <property type="entry name" value="Transposase_Tc1-like"/>
</dbReference>
<dbReference type="SUPFAM" id="SSF46689">
    <property type="entry name" value="Homeodomain-like"/>
    <property type="match status" value="1"/>
</dbReference>
<dbReference type="InterPro" id="IPR052338">
    <property type="entry name" value="Transposase_5"/>
</dbReference>
<reference evidence="5" key="1">
    <citation type="submission" date="2012-01" db="EMBL/GenBank/DDBJ databases">
        <title>The Genome Sequence of Oreochromis niloticus (Nile Tilapia).</title>
        <authorList>
            <consortium name="Broad Institute Genome Assembly Team"/>
            <consortium name="Broad Institute Sequencing Platform"/>
            <person name="Di Palma F."/>
            <person name="Johnson J."/>
            <person name="Lander E.S."/>
            <person name="Lindblad-Toh K."/>
        </authorList>
    </citation>
    <scope>NUCLEOTIDE SEQUENCE [LARGE SCALE GENOMIC DNA]</scope>
</reference>
<organism evidence="4 5">
    <name type="scientific">Oreochromis niloticus</name>
    <name type="common">Nile tilapia</name>
    <name type="synonym">Tilapia nilotica</name>
    <dbReference type="NCBI Taxonomy" id="8128"/>
    <lineage>
        <taxon>Eukaryota</taxon>
        <taxon>Metazoa</taxon>
        <taxon>Chordata</taxon>
        <taxon>Craniata</taxon>
        <taxon>Vertebrata</taxon>
        <taxon>Euteleostomi</taxon>
        <taxon>Actinopterygii</taxon>
        <taxon>Neopterygii</taxon>
        <taxon>Teleostei</taxon>
        <taxon>Neoteleostei</taxon>
        <taxon>Acanthomorphata</taxon>
        <taxon>Ovalentaria</taxon>
        <taxon>Cichlomorphae</taxon>
        <taxon>Cichliformes</taxon>
        <taxon>Cichlidae</taxon>
        <taxon>African cichlids</taxon>
        <taxon>Pseudocrenilabrinae</taxon>
        <taxon>Oreochromini</taxon>
        <taxon>Oreochromis</taxon>
    </lineage>
</organism>
<accession>A0A669B9C4</accession>
<dbReference type="Ensembl" id="ENSONIT00000040136.1">
    <property type="protein sequence ID" value="ENSONIP00000032052.1"/>
    <property type="gene ID" value="ENSONIG00000036210.1"/>
</dbReference>
<dbReference type="InParanoid" id="A0A669B9C4"/>
<evidence type="ECO:0000259" key="3">
    <source>
        <dbReference type="Pfam" id="PF25787"/>
    </source>
</evidence>
<dbReference type="InterPro" id="IPR036388">
    <property type="entry name" value="WH-like_DNA-bd_sf"/>
</dbReference>
<dbReference type="Gene3D" id="3.30.420.10">
    <property type="entry name" value="Ribonuclease H-like superfamily/Ribonuclease H"/>
    <property type="match status" value="1"/>
</dbReference>
<evidence type="ECO:0000313" key="4">
    <source>
        <dbReference type="Ensembl" id="ENSONIP00000032052.1"/>
    </source>
</evidence>
<dbReference type="InterPro" id="IPR057667">
    <property type="entry name" value="HTH_SB"/>
</dbReference>
<dbReference type="InterPro" id="IPR047655">
    <property type="entry name" value="Transpos_IS630-like"/>
</dbReference>
<evidence type="ECO:0000259" key="1">
    <source>
        <dbReference type="Pfam" id="PF01498"/>
    </source>
</evidence>
<dbReference type="NCBIfam" id="NF033545">
    <property type="entry name" value="transpos_IS630"/>
    <property type="match status" value="1"/>
</dbReference>
<dbReference type="GO" id="GO:0006313">
    <property type="term" value="P:DNA transposition"/>
    <property type="evidence" value="ECO:0007669"/>
    <property type="project" value="InterPro"/>
</dbReference>
<dbReference type="PANTHER" id="PTHR23022:SF135">
    <property type="entry name" value="SI:DKEY-77F5.3"/>
    <property type="match status" value="1"/>
</dbReference>
<protein>
    <recommendedName>
        <fullName evidence="6">Tc1-like transposase DDE domain-containing protein</fullName>
    </recommendedName>
</protein>
<dbReference type="InterPro" id="IPR038717">
    <property type="entry name" value="Tc1-like_DDE_dom"/>
</dbReference>
<name>A0A669B9C4_ORENI</name>
<reference evidence="4" key="3">
    <citation type="submission" date="2025-09" db="UniProtKB">
        <authorList>
            <consortium name="Ensembl"/>
        </authorList>
    </citation>
    <scope>IDENTIFICATION</scope>
</reference>
<dbReference type="Pfam" id="PF01498">
    <property type="entry name" value="HTH_Tnp_Tc3_2"/>
    <property type="match status" value="1"/>
</dbReference>
<feature type="domain" description="Sleeping Beauty transposase HTH" evidence="3">
    <location>
        <begin position="1"/>
        <end position="51"/>
    </location>
</feature>
<reference evidence="4" key="2">
    <citation type="submission" date="2025-08" db="UniProtKB">
        <authorList>
            <consortium name="Ensembl"/>
        </authorList>
    </citation>
    <scope>IDENTIFICATION</scope>
</reference>
<evidence type="ECO:0008006" key="6">
    <source>
        <dbReference type="Google" id="ProtNLM"/>
    </source>
</evidence>
<dbReference type="GO" id="GO:0003677">
    <property type="term" value="F:DNA binding"/>
    <property type="evidence" value="ECO:0007669"/>
    <property type="project" value="InterPro"/>
</dbReference>
<dbReference type="GO" id="GO:0015074">
    <property type="term" value="P:DNA integration"/>
    <property type="evidence" value="ECO:0007669"/>
    <property type="project" value="InterPro"/>
</dbReference>
<proteinExistence type="predicted"/>
<dbReference type="PANTHER" id="PTHR23022">
    <property type="entry name" value="TRANSPOSABLE ELEMENT-RELATED"/>
    <property type="match status" value="1"/>
</dbReference>